<comment type="caution">
    <text evidence="2">The sequence shown here is derived from an EMBL/GenBank/DDBJ whole genome shotgun (WGS) entry which is preliminary data.</text>
</comment>
<dbReference type="OrthoDB" id="2454149at2"/>
<organism evidence="2 3">
    <name type="scientific">Metabacillus litoralis</name>
    <dbReference type="NCBI Taxonomy" id="152268"/>
    <lineage>
        <taxon>Bacteria</taxon>
        <taxon>Bacillati</taxon>
        <taxon>Bacillota</taxon>
        <taxon>Bacilli</taxon>
        <taxon>Bacillales</taxon>
        <taxon>Bacillaceae</taxon>
        <taxon>Metabacillus</taxon>
    </lineage>
</organism>
<keyword evidence="1" id="KW-1133">Transmembrane helix</keyword>
<dbReference type="EMBL" id="VOQF01000006">
    <property type="protein sequence ID" value="TXC90543.1"/>
    <property type="molecule type" value="Genomic_DNA"/>
</dbReference>
<name>A0A5C6W3S0_9BACI</name>
<keyword evidence="1" id="KW-0472">Membrane</keyword>
<protein>
    <recommendedName>
        <fullName evidence="4">Histidine kinase</fullName>
    </recommendedName>
</protein>
<sequence length="65" mass="7299">MNKRFTTIIMTMIFVGILSLWILAKDHSVVPLHYRILISFGGSLLSGVLAYLLSMDKSDSEKPTK</sequence>
<proteinExistence type="predicted"/>
<gene>
    <name evidence="2" type="ORF">FS935_11525</name>
</gene>
<evidence type="ECO:0000313" key="2">
    <source>
        <dbReference type="EMBL" id="TXC90543.1"/>
    </source>
</evidence>
<keyword evidence="3" id="KW-1185">Reference proteome</keyword>
<evidence type="ECO:0000256" key="1">
    <source>
        <dbReference type="SAM" id="Phobius"/>
    </source>
</evidence>
<keyword evidence="1" id="KW-0812">Transmembrane</keyword>
<feature type="transmembrane region" description="Helical" evidence="1">
    <location>
        <begin position="7"/>
        <end position="24"/>
    </location>
</feature>
<dbReference type="RefSeq" id="WP_146948691.1">
    <property type="nucleotide sequence ID" value="NZ_VOQF01000006.1"/>
</dbReference>
<dbReference type="Proteomes" id="UP000321363">
    <property type="component" value="Unassembled WGS sequence"/>
</dbReference>
<dbReference type="AlphaFoldDB" id="A0A5C6W3S0"/>
<feature type="transmembrane region" description="Helical" evidence="1">
    <location>
        <begin position="36"/>
        <end position="53"/>
    </location>
</feature>
<accession>A0A5C6W3S0</accession>
<evidence type="ECO:0008006" key="4">
    <source>
        <dbReference type="Google" id="ProtNLM"/>
    </source>
</evidence>
<reference evidence="2 3" key="1">
    <citation type="journal article" date="2005" name="Int. J. Syst. Evol. Microbiol.">
        <title>Bacillus litoralis sp. nov., isolated from a tidal flat of the Yellow Sea in Korea.</title>
        <authorList>
            <person name="Yoon J.H."/>
            <person name="Oh T.K."/>
        </authorList>
    </citation>
    <scope>NUCLEOTIDE SEQUENCE [LARGE SCALE GENOMIC DNA]</scope>
    <source>
        <strain evidence="2 3">SW-211</strain>
    </source>
</reference>
<evidence type="ECO:0000313" key="3">
    <source>
        <dbReference type="Proteomes" id="UP000321363"/>
    </source>
</evidence>